<evidence type="ECO:0000313" key="6">
    <source>
        <dbReference type="EMBL" id="KAK2969734.1"/>
    </source>
</evidence>
<dbReference type="AlphaFoldDB" id="A0AA88U3H1"/>
<keyword evidence="2" id="KW-0547">Nucleotide-binding</keyword>
<evidence type="ECO:0000259" key="5">
    <source>
        <dbReference type="Pfam" id="PF18052"/>
    </source>
</evidence>
<keyword evidence="3" id="KW-0611">Plant defense</keyword>
<dbReference type="GO" id="GO:0006952">
    <property type="term" value="P:defense response"/>
    <property type="evidence" value="ECO:0007669"/>
    <property type="project" value="UniProtKB-KW"/>
</dbReference>
<sequence length="380" mass="42633">MSATAAIEVVLPVEVDALMESSRRYLLSLTLPVSRRNSKGNSASELLLVGIRSRPNRQLYSTKNGKLKADYAIPKVATETQKKETHIFSSTGFAVVTAVVQLLVNDLARAIYAQSSNALEYQTLFNEMTKQLTYMQCFLTDAEKLKGKHATVKATLIDLRELIYKADDLVIDCLIRAAYLEKRKSSSCFRLSPREIFFRYQTGKKLTASNKRIEKMHQNLSNYVTPIVRQPSGDSRDSPAVRWTSPVFDQSEIIGLGEDAKRLKGWILPENEVLQRVGIVGMGGLGKTTITQMIFNDRQICARFQKKIWVSVSQTVNEIEIMKSLLRQLKADDSGSDGNYLLLNIHQLLSNTAYLVVMDDVWSIDGWWGNISRGLAKTAG</sequence>
<gene>
    <name evidence="6" type="ORF">RJ640_015878</name>
</gene>
<dbReference type="InterPro" id="IPR027417">
    <property type="entry name" value="P-loop_NTPase"/>
</dbReference>
<dbReference type="PRINTS" id="PR00364">
    <property type="entry name" value="DISEASERSIST"/>
</dbReference>
<evidence type="ECO:0008006" key="8">
    <source>
        <dbReference type="Google" id="ProtNLM"/>
    </source>
</evidence>
<dbReference type="Gene3D" id="3.40.50.300">
    <property type="entry name" value="P-loop containing nucleotide triphosphate hydrolases"/>
    <property type="match status" value="1"/>
</dbReference>
<feature type="domain" description="Disease resistance N-terminal" evidence="5">
    <location>
        <begin position="99"/>
        <end position="190"/>
    </location>
</feature>
<name>A0AA88U3H1_9ASTE</name>
<evidence type="ECO:0000256" key="2">
    <source>
        <dbReference type="ARBA" id="ARBA00022741"/>
    </source>
</evidence>
<comment type="caution">
    <text evidence="6">The sequence shown here is derived from an EMBL/GenBank/DDBJ whole genome shotgun (WGS) entry which is preliminary data.</text>
</comment>
<reference evidence="6" key="1">
    <citation type="submission" date="2022-12" db="EMBL/GenBank/DDBJ databases">
        <title>Draft genome assemblies for two species of Escallonia (Escalloniales).</title>
        <authorList>
            <person name="Chanderbali A."/>
            <person name="Dervinis C."/>
            <person name="Anghel I."/>
            <person name="Soltis D."/>
            <person name="Soltis P."/>
            <person name="Zapata F."/>
        </authorList>
    </citation>
    <scope>NUCLEOTIDE SEQUENCE</scope>
    <source>
        <strain evidence="6">UCBG92.1500</strain>
        <tissue evidence="6">Leaf</tissue>
    </source>
</reference>
<dbReference type="Pfam" id="PF00931">
    <property type="entry name" value="NB-ARC"/>
    <property type="match status" value="1"/>
</dbReference>
<evidence type="ECO:0000259" key="4">
    <source>
        <dbReference type="Pfam" id="PF00931"/>
    </source>
</evidence>
<dbReference type="SUPFAM" id="SSF52540">
    <property type="entry name" value="P-loop containing nucleoside triphosphate hydrolases"/>
    <property type="match status" value="1"/>
</dbReference>
<keyword evidence="7" id="KW-1185">Reference proteome</keyword>
<dbReference type="EMBL" id="JAVXUO010002777">
    <property type="protein sequence ID" value="KAK2969734.1"/>
    <property type="molecule type" value="Genomic_DNA"/>
</dbReference>
<evidence type="ECO:0000256" key="3">
    <source>
        <dbReference type="ARBA" id="ARBA00022821"/>
    </source>
</evidence>
<feature type="domain" description="NB-ARC" evidence="4">
    <location>
        <begin position="261"/>
        <end position="373"/>
    </location>
</feature>
<dbReference type="InterPro" id="IPR002182">
    <property type="entry name" value="NB-ARC"/>
</dbReference>
<protein>
    <recommendedName>
        <fullName evidence="8">Disease resistance RPP13-like protein 4</fullName>
    </recommendedName>
</protein>
<organism evidence="6 7">
    <name type="scientific">Escallonia rubra</name>
    <dbReference type="NCBI Taxonomy" id="112253"/>
    <lineage>
        <taxon>Eukaryota</taxon>
        <taxon>Viridiplantae</taxon>
        <taxon>Streptophyta</taxon>
        <taxon>Embryophyta</taxon>
        <taxon>Tracheophyta</taxon>
        <taxon>Spermatophyta</taxon>
        <taxon>Magnoliopsida</taxon>
        <taxon>eudicotyledons</taxon>
        <taxon>Gunneridae</taxon>
        <taxon>Pentapetalae</taxon>
        <taxon>asterids</taxon>
        <taxon>campanulids</taxon>
        <taxon>Escalloniales</taxon>
        <taxon>Escalloniaceae</taxon>
        <taxon>Escallonia</taxon>
    </lineage>
</organism>
<dbReference type="Proteomes" id="UP001187471">
    <property type="component" value="Unassembled WGS sequence"/>
</dbReference>
<dbReference type="GO" id="GO:0043531">
    <property type="term" value="F:ADP binding"/>
    <property type="evidence" value="ECO:0007669"/>
    <property type="project" value="InterPro"/>
</dbReference>
<dbReference type="Gene3D" id="1.20.5.4130">
    <property type="match status" value="1"/>
</dbReference>
<dbReference type="InterPro" id="IPR041118">
    <property type="entry name" value="Rx_N"/>
</dbReference>
<keyword evidence="1" id="KW-0677">Repeat</keyword>
<dbReference type="PANTHER" id="PTHR19338">
    <property type="entry name" value="TRANSLOCASE OF INNER MITOCHONDRIAL MEMBRANE 13 HOMOLOG"/>
    <property type="match status" value="1"/>
</dbReference>
<proteinExistence type="predicted"/>
<dbReference type="Pfam" id="PF18052">
    <property type="entry name" value="Rx_N"/>
    <property type="match status" value="1"/>
</dbReference>
<evidence type="ECO:0000256" key="1">
    <source>
        <dbReference type="ARBA" id="ARBA00022737"/>
    </source>
</evidence>
<dbReference type="PANTHER" id="PTHR19338:SF73">
    <property type="entry name" value="DISEASE RESISTANCE PROTEIN RGA2-LIKE"/>
    <property type="match status" value="1"/>
</dbReference>
<accession>A0AA88U3H1</accession>
<evidence type="ECO:0000313" key="7">
    <source>
        <dbReference type="Proteomes" id="UP001187471"/>
    </source>
</evidence>